<gene>
    <name evidence="1" type="ORF">RHMOL_Rhmol08G0176500</name>
</gene>
<sequence length="113" mass="11658">MVVGGTGRGGDPATKKGQMVVGGRGRGRVGSTPELPRVVIKERCEQNGGNNGKGKEPTIGKGKEPVIAKAKVPIPWFGGAGTIAPSLGLQTHRFMDSSSFMDKCYGISGTTTT</sequence>
<dbReference type="EMBL" id="CM046395">
    <property type="protein sequence ID" value="KAI8542910.1"/>
    <property type="molecule type" value="Genomic_DNA"/>
</dbReference>
<dbReference type="Proteomes" id="UP001062846">
    <property type="component" value="Chromosome 8"/>
</dbReference>
<name>A0ACC0MPT0_RHOML</name>
<comment type="caution">
    <text evidence="1">The sequence shown here is derived from an EMBL/GenBank/DDBJ whole genome shotgun (WGS) entry which is preliminary data.</text>
</comment>
<keyword evidence="2" id="KW-1185">Reference proteome</keyword>
<reference evidence="1" key="1">
    <citation type="submission" date="2022-02" db="EMBL/GenBank/DDBJ databases">
        <title>Plant Genome Project.</title>
        <authorList>
            <person name="Zhang R.-G."/>
        </authorList>
    </citation>
    <scope>NUCLEOTIDE SEQUENCE</scope>
    <source>
        <strain evidence="1">AT1</strain>
    </source>
</reference>
<evidence type="ECO:0000313" key="2">
    <source>
        <dbReference type="Proteomes" id="UP001062846"/>
    </source>
</evidence>
<evidence type="ECO:0000313" key="1">
    <source>
        <dbReference type="EMBL" id="KAI8542910.1"/>
    </source>
</evidence>
<accession>A0ACC0MPT0</accession>
<organism evidence="1 2">
    <name type="scientific">Rhododendron molle</name>
    <name type="common">Chinese azalea</name>
    <name type="synonym">Azalea mollis</name>
    <dbReference type="NCBI Taxonomy" id="49168"/>
    <lineage>
        <taxon>Eukaryota</taxon>
        <taxon>Viridiplantae</taxon>
        <taxon>Streptophyta</taxon>
        <taxon>Embryophyta</taxon>
        <taxon>Tracheophyta</taxon>
        <taxon>Spermatophyta</taxon>
        <taxon>Magnoliopsida</taxon>
        <taxon>eudicotyledons</taxon>
        <taxon>Gunneridae</taxon>
        <taxon>Pentapetalae</taxon>
        <taxon>asterids</taxon>
        <taxon>Ericales</taxon>
        <taxon>Ericaceae</taxon>
        <taxon>Ericoideae</taxon>
        <taxon>Rhodoreae</taxon>
        <taxon>Rhododendron</taxon>
    </lineage>
</organism>
<protein>
    <submittedName>
        <fullName evidence="1">Uncharacterized protein</fullName>
    </submittedName>
</protein>
<proteinExistence type="predicted"/>